<comment type="similarity">
    <text evidence="1">Belongs to the type III secretion exporter family.</text>
</comment>
<dbReference type="AlphaFoldDB" id="A0A9D2GTA0"/>
<proteinExistence type="inferred from homology"/>
<reference evidence="2" key="2">
    <citation type="submission" date="2021-04" db="EMBL/GenBank/DDBJ databases">
        <authorList>
            <person name="Gilroy R."/>
        </authorList>
    </citation>
    <scope>NUCLEOTIDE SEQUENCE</scope>
    <source>
        <strain evidence="2">ChiW4-1371</strain>
    </source>
</reference>
<dbReference type="InterPro" id="IPR029025">
    <property type="entry name" value="T3SS_substrate_exporter_C"/>
</dbReference>
<dbReference type="EMBL" id="DXAQ01000105">
    <property type="protein sequence ID" value="HIZ89643.1"/>
    <property type="molecule type" value="Genomic_DNA"/>
</dbReference>
<evidence type="ECO:0000313" key="3">
    <source>
        <dbReference type="Proteomes" id="UP000824176"/>
    </source>
</evidence>
<dbReference type="Proteomes" id="UP000824176">
    <property type="component" value="Unassembled WGS sequence"/>
</dbReference>
<dbReference type="InterPro" id="IPR006135">
    <property type="entry name" value="T3SS_substrate_exporter"/>
</dbReference>
<comment type="caution">
    <text evidence="2">The sequence shown here is derived from an EMBL/GenBank/DDBJ whole genome shotgun (WGS) entry which is preliminary data.</text>
</comment>
<dbReference type="GO" id="GO:0009306">
    <property type="term" value="P:protein secretion"/>
    <property type="evidence" value="ECO:0007669"/>
    <property type="project" value="InterPro"/>
</dbReference>
<protein>
    <submittedName>
        <fullName evidence="2">EscU/YscU/HrcU family type III secretion system export apparatus switch protein</fullName>
    </submittedName>
</protein>
<sequence length="84" mass="9227">MIKKAAAVKGDIENKSAKVVSSGSGELAGEILRIAKEHNIAIKQDKDLAEVLSALDIYENIPDDMYEAISEILQELYKINKNLP</sequence>
<organism evidence="2 3">
    <name type="scientific">Candidatus Mucispirillum faecigallinarum</name>
    <dbReference type="NCBI Taxonomy" id="2838699"/>
    <lineage>
        <taxon>Bacteria</taxon>
        <taxon>Pseudomonadati</taxon>
        <taxon>Deferribacterota</taxon>
        <taxon>Deferribacteres</taxon>
        <taxon>Deferribacterales</taxon>
        <taxon>Mucispirillaceae</taxon>
        <taxon>Mucispirillum</taxon>
    </lineage>
</organism>
<accession>A0A9D2GTA0</accession>
<dbReference type="Pfam" id="PF01312">
    <property type="entry name" value="Bac_export_2"/>
    <property type="match status" value="1"/>
</dbReference>
<name>A0A9D2GTA0_9BACT</name>
<evidence type="ECO:0000256" key="1">
    <source>
        <dbReference type="ARBA" id="ARBA00010690"/>
    </source>
</evidence>
<dbReference type="Gene3D" id="3.40.1690.10">
    <property type="entry name" value="secretion proteins EscU"/>
    <property type="match status" value="1"/>
</dbReference>
<dbReference type="SUPFAM" id="SSF160544">
    <property type="entry name" value="EscU C-terminal domain-like"/>
    <property type="match status" value="1"/>
</dbReference>
<reference evidence="2" key="1">
    <citation type="journal article" date="2021" name="PeerJ">
        <title>Extensive microbial diversity within the chicken gut microbiome revealed by metagenomics and culture.</title>
        <authorList>
            <person name="Gilroy R."/>
            <person name="Ravi A."/>
            <person name="Getino M."/>
            <person name="Pursley I."/>
            <person name="Horton D.L."/>
            <person name="Alikhan N.F."/>
            <person name="Baker D."/>
            <person name="Gharbi K."/>
            <person name="Hall N."/>
            <person name="Watson M."/>
            <person name="Adriaenssens E.M."/>
            <person name="Foster-Nyarko E."/>
            <person name="Jarju S."/>
            <person name="Secka A."/>
            <person name="Antonio M."/>
            <person name="Oren A."/>
            <person name="Chaudhuri R.R."/>
            <person name="La Ragione R."/>
            <person name="Hildebrand F."/>
            <person name="Pallen M.J."/>
        </authorList>
    </citation>
    <scope>NUCLEOTIDE SEQUENCE</scope>
    <source>
        <strain evidence="2">ChiW4-1371</strain>
    </source>
</reference>
<dbReference type="GO" id="GO:0016020">
    <property type="term" value="C:membrane"/>
    <property type="evidence" value="ECO:0007669"/>
    <property type="project" value="InterPro"/>
</dbReference>
<gene>
    <name evidence="2" type="ORF">H9804_06835</name>
</gene>
<evidence type="ECO:0000313" key="2">
    <source>
        <dbReference type="EMBL" id="HIZ89643.1"/>
    </source>
</evidence>